<gene>
    <name evidence="2" type="ORF">SAMN04487995_1147</name>
</gene>
<evidence type="ECO:0000256" key="1">
    <source>
        <dbReference type="SAM" id="SignalP"/>
    </source>
</evidence>
<keyword evidence="3" id="KW-1185">Reference proteome</keyword>
<evidence type="ECO:0008006" key="4">
    <source>
        <dbReference type="Google" id="ProtNLM"/>
    </source>
</evidence>
<proteinExistence type="predicted"/>
<accession>A0A1H6R9Z4</accession>
<dbReference type="OrthoDB" id="955668at2"/>
<keyword evidence="1" id="KW-0732">Signal</keyword>
<protein>
    <recommendedName>
        <fullName evidence="4">Por secretion system C-terminal sorting domain-containing protein</fullName>
    </recommendedName>
</protein>
<dbReference type="STRING" id="408657.SAMN04487995_1147"/>
<name>A0A1H6R9Z4_9BACT</name>
<dbReference type="AlphaFoldDB" id="A0A1H6R9Z4"/>
<feature type="chain" id="PRO_5011777246" description="Por secretion system C-terminal sorting domain-containing protein" evidence="1">
    <location>
        <begin position="24"/>
        <end position="135"/>
    </location>
</feature>
<sequence length="135" mass="15126">MKNFRKIFVAALCGVLITNLVSAGQLQDSDKGKYYESFRVGMYRVKNSLVMNLLLEKDKGVSINIKLVDSKGKVLHQEYIAKGLRKVGQKFDFSDVSDGNYKIEITNGDERITKNISLSTSEIAEVSGRRLVAFN</sequence>
<dbReference type="RefSeq" id="WP_090333203.1">
    <property type="nucleotide sequence ID" value="NZ_FNXY01000002.1"/>
</dbReference>
<organism evidence="2 3">
    <name type="scientific">Dyadobacter koreensis</name>
    <dbReference type="NCBI Taxonomy" id="408657"/>
    <lineage>
        <taxon>Bacteria</taxon>
        <taxon>Pseudomonadati</taxon>
        <taxon>Bacteroidota</taxon>
        <taxon>Cytophagia</taxon>
        <taxon>Cytophagales</taxon>
        <taxon>Spirosomataceae</taxon>
        <taxon>Dyadobacter</taxon>
    </lineage>
</organism>
<dbReference type="Proteomes" id="UP000199532">
    <property type="component" value="Unassembled WGS sequence"/>
</dbReference>
<dbReference type="EMBL" id="FNXY01000002">
    <property type="protein sequence ID" value="SEI52641.1"/>
    <property type="molecule type" value="Genomic_DNA"/>
</dbReference>
<evidence type="ECO:0000313" key="2">
    <source>
        <dbReference type="EMBL" id="SEI52641.1"/>
    </source>
</evidence>
<reference evidence="2 3" key="1">
    <citation type="submission" date="2016-10" db="EMBL/GenBank/DDBJ databases">
        <authorList>
            <person name="de Groot N.N."/>
        </authorList>
    </citation>
    <scope>NUCLEOTIDE SEQUENCE [LARGE SCALE GENOMIC DNA]</scope>
    <source>
        <strain evidence="2 3">DSM 19938</strain>
    </source>
</reference>
<evidence type="ECO:0000313" key="3">
    <source>
        <dbReference type="Proteomes" id="UP000199532"/>
    </source>
</evidence>
<feature type="signal peptide" evidence="1">
    <location>
        <begin position="1"/>
        <end position="23"/>
    </location>
</feature>